<sequence length="460" mass="47851">MSRIVVVGNGPAAHRFTERMRHHGHSGPITVLGAESHAAYNRVLLGSVLDGSLTADGIALPPLDADVRLGVSATGIDRARREVHTDTGGVHHYDELVLATGARPRVPDVPGLRDGGSVRTLRTLADCAELPRGRVAVLGGGILGVEAARALAGRGADVVLVHPGRYPMDRQLDATAGKLLAERLGTLGVETRLERKAVERQPGKLVLDDGEVLLADEVVVCAGVEPETGLAQHAGLRVAHGVVVDDGMATSDPNIHAVGDCAEHGGTVSGLIASAWEQAEALAQRLTGARGRYRGTKTVTRLKARGIDLVSIGSREALASLDAEVVTLSDPARGRYARIALADERVAGAVLFGFPQAIASVTQLHDGDLPVPSDRLGLLLGTAAATRATPVELPDDAVVCRCNNVTKKALTTAWHGGARSVADIAQATRATTGCGGCADDVRRICGSLRTRTEEQQEGAA</sequence>
<dbReference type="Gene3D" id="3.50.50.60">
    <property type="entry name" value="FAD/NAD(P)-binding domain"/>
    <property type="match status" value="2"/>
</dbReference>
<evidence type="ECO:0000256" key="2">
    <source>
        <dbReference type="ARBA" id="ARBA00022630"/>
    </source>
</evidence>
<comment type="caution">
    <text evidence="7">The sequence shown here is derived from an EMBL/GenBank/DDBJ whole genome shotgun (WGS) entry which is preliminary data.</text>
</comment>
<organism evidence="7 8">
    <name type="scientific">Saccharopolyspora erythraea</name>
    <name type="common">Streptomyces erythraeus</name>
    <dbReference type="NCBI Taxonomy" id="1836"/>
    <lineage>
        <taxon>Bacteria</taxon>
        <taxon>Bacillati</taxon>
        <taxon>Actinomycetota</taxon>
        <taxon>Actinomycetes</taxon>
        <taxon>Pseudonocardiales</taxon>
        <taxon>Pseudonocardiaceae</taxon>
        <taxon>Saccharopolyspora</taxon>
    </lineage>
</organism>
<dbReference type="PRINTS" id="PR00469">
    <property type="entry name" value="PNDRDTASEII"/>
</dbReference>
<keyword evidence="3" id="KW-0274">FAD</keyword>
<gene>
    <name evidence="7" type="ORF">GCM10009533_14710</name>
</gene>
<reference evidence="7 8" key="1">
    <citation type="journal article" date="2019" name="Int. J. Syst. Evol. Microbiol.">
        <title>The Global Catalogue of Microorganisms (GCM) 10K type strain sequencing project: providing services to taxonomists for standard genome sequencing and annotation.</title>
        <authorList>
            <consortium name="The Broad Institute Genomics Platform"/>
            <consortium name="The Broad Institute Genome Sequencing Center for Infectious Disease"/>
            <person name="Wu L."/>
            <person name="Ma J."/>
        </authorList>
    </citation>
    <scope>NUCLEOTIDE SEQUENCE [LARGE SCALE GENOMIC DNA]</scope>
    <source>
        <strain evidence="7 8">JCM 10303</strain>
    </source>
</reference>
<dbReference type="Pfam" id="PF18267">
    <property type="entry name" value="Rubredoxin_C"/>
    <property type="match status" value="1"/>
</dbReference>
<comment type="cofactor">
    <cofactor evidence="1">
        <name>FAD</name>
        <dbReference type="ChEBI" id="CHEBI:57692"/>
    </cofactor>
</comment>
<dbReference type="InterPro" id="IPR007419">
    <property type="entry name" value="BFD-like_2Fe2S-bd_dom"/>
</dbReference>
<dbReference type="InterPro" id="IPR016156">
    <property type="entry name" value="FAD/NAD-linked_Rdtase_dimer_sf"/>
</dbReference>
<feature type="domain" description="BFD-like [2Fe-2S]-binding" evidence="4">
    <location>
        <begin position="398"/>
        <end position="444"/>
    </location>
</feature>
<feature type="domain" description="NADH-rubredoxin oxidoreductase C-terminal" evidence="6">
    <location>
        <begin position="299"/>
        <end position="353"/>
    </location>
</feature>
<dbReference type="PANTHER" id="PTHR43429:SF3">
    <property type="entry name" value="NITRITE REDUCTASE [NAD(P)H]"/>
    <property type="match status" value="1"/>
</dbReference>
<dbReference type="Proteomes" id="UP001500729">
    <property type="component" value="Unassembled WGS sequence"/>
</dbReference>
<dbReference type="InterPro" id="IPR036188">
    <property type="entry name" value="FAD/NAD-bd_sf"/>
</dbReference>
<proteinExistence type="predicted"/>
<dbReference type="SUPFAM" id="SSF51905">
    <property type="entry name" value="FAD/NAD(P)-binding domain"/>
    <property type="match status" value="1"/>
</dbReference>
<keyword evidence="8" id="KW-1185">Reference proteome</keyword>
<evidence type="ECO:0000313" key="7">
    <source>
        <dbReference type="EMBL" id="GAA0516650.1"/>
    </source>
</evidence>
<dbReference type="InterPro" id="IPR041575">
    <property type="entry name" value="Rubredoxin_C"/>
</dbReference>
<feature type="domain" description="FAD/NAD(P)-binding" evidence="5">
    <location>
        <begin position="3"/>
        <end position="276"/>
    </location>
</feature>
<dbReference type="Pfam" id="PF04324">
    <property type="entry name" value="Fer2_BFD"/>
    <property type="match status" value="1"/>
</dbReference>
<keyword evidence="2" id="KW-0285">Flavoprotein</keyword>
<dbReference type="InterPro" id="IPR041854">
    <property type="entry name" value="BFD-like_2Fe2S-bd_dom_sf"/>
</dbReference>
<protein>
    <submittedName>
        <fullName evidence="7">FAD-dependent oxidoreductase</fullName>
    </submittedName>
</protein>
<dbReference type="Gene3D" id="3.30.390.30">
    <property type="match status" value="1"/>
</dbReference>
<evidence type="ECO:0000259" key="5">
    <source>
        <dbReference type="Pfam" id="PF07992"/>
    </source>
</evidence>
<dbReference type="PANTHER" id="PTHR43429">
    <property type="entry name" value="PYRIDINE NUCLEOTIDE-DISULFIDE OXIDOREDUCTASE DOMAIN-CONTAINING"/>
    <property type="match status" value="1"/>
</dbReference>
<accession>A0ABN1CD07</accession>
<dbReference type="EMBL" id="BAAAGS010000006">
    <property type="protein sequence ID" value="GAA0516650.1"/>
    <property type="molecule type" value="Genomic_DNA"/>
</dbReference>
<dbReference type="Pfam" id="PF07992">
    <property type="entry name" value="Pyr_redox_2"/>
    <property type="match status" value="1"/>
</dbReference>
<evidence type="ECO:0000259" key="4">
    <source>
        <dbReference type="Pfam" id="PF04324"/>
    </source>
</evidence>
<evidence type="ECO:0000313" key="8">
    <source>
        <dbReference type="Proteomes" id="UP001500729"/>
    </source>
</evidence>
<dbReference type="RefSeq" id="WP_009948329.1">
    <property type="nucleotide sequence ID" value="NZ_BAAAGS010000006.1"/>
</dbReference>
<dbReference type="InterPro" id="IPR023753">
    <property type="entry name" value="FAD/NAD-binding_dom"/>
</dbReference>
<evidence type="ECO:0000256" key="3">
    <source>
        <dbReference type="ARBA" id="ARBA00022827"/>
    </source>
</evidence>
<dbReference type="PRINTS" id="PR00368">
    <property type="entry name" value="FADPNR"/>
</dbReference>
<dbReference type="InterPro" id="IPR050260">
    <property type="entry name" value="FAD-bd_OxRdtase"/>
</dbReference>
<evidence type="ECO:0000256" key="1">
    <source>
        <dbReference type="ARBA" id="ARBA00001974"/>
    </source>
</evidence>
<evidence type="ECO:0000259" key="6">
    <source>
        <dbReference type="Pfam" id="PF18267"/>
    </source>
</evidence>
<dbReference type="Gene3D" id="1.10.10.1100">
    <property type="entry name" value="BFD-like [2Fe-2S]-binding domain"/>
    <property type="match status" value="1"/>
</dbReference>
<name>A0ABN1CD07_SACER</name>